<organism evidence="1 2">
    <name type="scientific">Aquibacillus halophilus</name>
    <dbReference type="NCBI Taxonomy" id="930132"/>
    <lineage>
        <taxon>Bacteria</taxon>
        <taxon>Bacillati</taxon>
        <taxon>Bacillota</taxon>
        <taxon>Bacilli</taxon>
        <taxon>Bacillales</taxon>
        <taxon>Bacillaceae</taxon>
        <taxon>Aquibacillus</taxon>
    </lineage>
</organism>
<sequence>MKDNIFIKDTIENTETRFVSFKGKNRRFDIALITTNYYSNDKLVLDFNGNRFALLNKENIYEKGLLEHAYMLTQIEAEDLRAFLYDII</sequence>
<dbReference type="Proteomes" id="UP000799092">
    <property type="component" value="Unassembled WGS sequence"/>
</dbReference>
<gene>
    <name evidence="1" type="ORF">GH741_18905</name>
</gene>
<dbReference type="InterPro" id="IPR021415">
    <property type="entry name" value="SAV0927-like"/>
</dbReference>
<evidence type="ECO:0000313" key="2">
    <source>
        <dbReference type="Proteomes" id="UP000799092"/>
    </source>
</evidence>
<accession>A0A6A8DLP2</accession>
<comment type="caution">
    <text evidence="1">The sequence shown here is derived from an EMBL/GenBank/DDBJ whole genome shotgun (WGS) entry which is preliminary data.</text>
</comment>
<name>A0A6A8DLP2_9BACI</name>
<dbReference type="EMBL" id="WJNG01000018">
    <property type="protein sequence ID" value="MRH44721.1"/>
    <property type="molecule type" value="Genomic_DNA"/>
</dbReference>
<protein>
    <submittedName>
        <fullName evidence="1">DUF3055 family protein</fullName>
    </submittedName>
</protein>
<reference evidence="1" key="1">
    <citation type="submission" date="2019-11" db="EMBL/GenBank/DDBJ databases">
        <authorList>
            <person name="Li J."/>
        </authorList>
    </citation>
    <scope>NUCLEOTIDE SEQUENCE</scope>
    <source>
        <strain evidence="1">B6B</strain>
    </source>
</reference>
<evidence type="ECO:0000313" key="1">
    <source>
        <dbReference type="EMBL" id="MRH44721.1"/>
    </source>
</evidence>
<dbReference type="RefSeq" id="WP_153738329.1">
    <property type="nucleotide sequence ID" value="NZ_WJNG01000018.1"/>
</dbReference>
<keyword evidence="2" id="KW-1185">Reference proteome</keyword>
<dbReference type="Pfam" id="PF11256">
    <property type="entry name" value="SAV0927-like"/>
    <property type="match status" value="1"/>
</dbReference>
<proteinExistence type="predicted"/>
<dbReference type="OrthoDB" id="2381902at2"/>
<dbReference type="AlphaFoldDB" id="A0A6A8DLP2"/>